<protein>
    <submittedName>
        <fullName evidence="2">Tick transposon</fullName>
    </submittedName>
</protein>
<dbReference type="PANTHER" id="PTHR33332">
    <property type="entry name" value="REVERSE TRANSCRIPTASE DOMAIN-CONTAINING PROTEIN"/>
    <property type="match status" value="1"/>
</dbReference>
<dbReference type="Pfam" id="PF00078">
    <property type="entry name" value="RVT_1"/>
    <property type="match status" value="1"/>
</dbReference>
<dbReference type="InterPro" id="IPR036691">
    <property type="entry name" value="Endo/exonu/phosph_ase_sf"/>
</dbReference>
<proteinExistence type="predicted"/>
<evidence type="ECO:0000313" key="2">
    <source>
        <dbReference type="EMBL" id="MAA23524.1"/>
    </source>
</evidence>
<dbReference type="AlphaFoldDB" id="A0A224Z9S1"/>
<dbReference type="PROSITE" id="PS50878">
    <property type="entry name" value="RT_POL"/>
    <property type="match status" value="1"/>
</dbReference>
<evidence type="ECO:0000259" key="1">
    <source>
        <dbReference type="PROSITE" id="PS50878"/>
    </source>
</evidence>
<organism evidence="2">
    <name type="scientific">Rhipicephalus zambeziensis</name>
    <dbReference type="NCBI Taxonomy" id="60191"/>
    <lineage>
        <taxon>Eukaryota</taxon>
        <taxon>Metazoa</taxon>
        <taxon>Ecdysozoa</taxon>
        <taxon>Arthropoda</taxon>
        <taxon>Chelicerata</taxon>
        <taxon>Arachnida</taxon>
        <taxon>Acari</taxon>
        <taxon>Parasitiformes</taxon>
        <taxon>Ixodida</taxon>
        <taxon>Ixodoidea</taxon>
        <taxon>Ixodidae</taxon>
        <taxon>Rhipicephalinae</taxon>
        <taxon>Rhipicephalus</taxon>
        <taxon>Rhipicephalus</taxon>
    </lineage>
</organism>
<name>A0A224Z9S1_9ACAR</name>
<feature type="domain" description="Reverse transcriptase" evidence="1">
    <location>
        <begin position="326"/>
        <end position="596"/>
    </location>
</feature>
<dbReference type="InterPro" id="IPR000477">
    <property type="entry name" value="RT_dom"/>
</dbReference>
<dbReference type="EMBL" id="GFPF01012378">
    <property type="protein sequence ID" value="MAA23524.1"/>
    <property type="molecule type" value="Transcribed_RNA"/>
</dbReference>
<sequence>MGDININLLNDTSTIVVNYTSLLQSYGYESLINVPTRQVPNGAGTLIDHAFSNSLISPQVKVLDIDITDHYPLVLRFNYKSRPCPLPHFKYVLDKESFTTAVANLDWSEVKSCNDPQKAFSKFLSLITSQIQKFTSKKKCKKTLAFSHNPWMSQKLLAALRKRDNLYKKTKSQPFNTKLIARYKKLRNAVNTQLKVAKHSFLERKISQAGNDAKLKWDIVNSFLNRNSRHQVSRIVIENIEYSSPNLIADAFNSYFCSIDSPTPSQITQLSRLPHSFFLFPTTPEEIHDVIQHLKSTGAGIDDVLPANIKIISHLISDILCFITNLIFKTGVFPNELKRGKVIPVLKKGDKTNIQNYRPICILPFFGKVLEKLIGVRLSKYLAKFNILSPCQFGFRSGLSTDLALIHLTDQLKKIIDEGLFAGSVFIDLTKAFDCLNHSILFSKLHAIGVCGPTLSLLKSYLHNRVQVVSVSNTYSRERTTNMGVPQGSILGPLLFLIYINDLPNCLSTSNSILYADDTTIYSSDKNISLLVNRLSTDLENVSSWCSANLLTINATKTKFVIFSSHQKYSASFPSLTFGSHSISPSPCSSFLGISLDSNLKYIDHISHLKKKIAYGIRALIKTRPYFTRATLFSLYYSFVHSHINYGIMCWGNNYNTHLASLQVLQNQSIRIITNSSRFSNGKCILHENNILTISELLKYNLGITFYKYMTNALPPICFSSSNLIAHSNTRFAHNNNVLLPKVRTNYGKQTAEFSSITLWNSLPASIKNLRHLHQFKSELKSHIIQTY</sequence>
<dbReference type="SUPFAM" id="SSF56672">
    <property type="entry name" value="DNA/RNA polymerases"/>
    <property type="match status" value="1"/>
</dbReference>
<dbReference type="InterPro" id="IPR043502">
    <property type="entry name" value="DNA/RNA_pol_sf"/>
</dbReference>
<dbReference type="CDD" id="cd01650">
    <property type="entry name" value="RT_nLTR_like"/>
    <property type="match status" value="1"/>
</dbReference>
<accession>A0A224Z9S1</accession>
<dbReference type="SUPFAM" id="SSF56219">
    <property type="entry name" value="DNase I-like"/>
    <property type="match status" value="1"/>
</dbReference>
<reference evidence="2" key="1">
    <citation type="journal article" date="2017" name="Parasit. Vectors">
        <title>Sialotranscriptomics of Rhipicephalus zambeziensis reveals intricate expression profiles of secretory proteins and suggests tight temporal transcriptional regulation during blood-feeding.</title>
        <authorList>
            <person name="de Castro M.H."/>
            <person name="de Klerk D."/>
            <person name="Pienaar R."/>
            <person name="Rees D.J.G."/>
            <person name="Mans B.J."/>
        </authorList>
    </citation>
    <scope>NUCLEOTIDE SEQUENCE</scope>
    <source>
        <tissue evidence="2">Salivary glands</tissue>
    </source>
</reference>
<dbReference type="GO" id="GO:0071897">
    <property type="term" value="P:DNA biosynthetic process"/>
    <property type="evidence" value="ECO:0007669"/>
    <property type="project" value="UniProtKB-ARBA"/>
</dbReference>